<feature type="compositionally biased region" description="Acidic residues" evidence="6">
    <location>
        <begin position="261"/>
        <end position="279"/>
    </location>
</feature>
<keyword evidence="5" id="KW-0966">Cell projection</keyword>
<feature type="compositionally biased region" description="Basic and acidic residues" evidence="6">
    <location>
        <begin position="464"/>
        <end position="473"/>
    </location>
</feature>
<evidence type="ECO:0000256" key="6">
    <source>
        <dbReference type="SAM" id="MobiDB-lite"/>
    </source>
</evidence>
<feature type="region of interest" description="Disordered" evidence="6">
    <location>
        <begin position="261"/>
        <end position="286"/>
    </location>
</feature>
<feature type="region of interest" description="Disordered" evidence="6">
    <location>
        <begin position="318"/>
        <end position="366"/>
    </location>
</feature>
<dbReference type="PANTHER" id="PTHR13159:SF0">
    <property type="entry name" value="RADIAL SPOKE HEAD 6 HOMOLOG A"/>
    <property type="match status" value="1"/>
</dbReference>
<keyword evidence="2" id="KW-0963">Cytoplasm</keyword>
<feature type="compositionally biased region" description="Acidic residues" evidence="6">
    <location>
        <begin position="474"/>
        <end position="483"/>
    </location>
</feature>
<feature type="compositionally biased region" description="Basic and acidic residues" evidence="6">
    <location>
        <begin position="318"/>
        <end position="339"/>
    </location>
</feature>
<keyword evidence="8" id="KW-1185">Reference proteome</keyword>
<evidence type="ECO:0000256" key="5">
    <source>
        <dbReference type="ARBA" id="ARBA00023273"/>
    </source>
</evidence>
<reference evidence="7 8" key="1">
    <citation type="submission" date="2024-04" db="EMBL/GenBank/DDBJ databases">
        <title>Tritrichomonas musculus Genome.</title>
        <authorList>
            <person name="Alves-Ferreira E."/>
            <person name="Grigg M."/>
            <person name="Lorenzi H."/>
            <person name="Galac M."/>
        </authorList>
    </citation>
    <scope>NUCLEOTIDE SEQUENCE [LARGE SCALE GENOMIC DNA]</scope>
    <source>
        <strain evidence="7 8">EAF2021</strain>
    </source>
</reference>
<dbReference type="Pfam" id="PF04712">
    <property type="entry name" value="Radial_spoke"/>
    <property type="match status" value="2"/>
</dbReference>
<evidence type="ECO:0000313" key="7">
    <source>
        <dbReference type="EMBL" id="KAK8866551.1"/>
    </source>
</evidence>
<evidence type="ECO:0000313" key="8">
    <source>
        <dbReference type="Proteomes" id="UP001470230"/>
    </source>
</evidence>
<evidence type="ECO:0008006" key="9">
    <source>
        <dbReference type="Google" id="ProtNLM"/>
    </source>
</evidence>
<feature type="region of interest" description="Disordered" evidence="6">
    <location>
        <begin position="454"/>
        <end position="483"/>
    </location>
</feature>
<accession>A0ABR2IQ28</accession>
<evidence type="ECO:0000256" key="2">
    <source>
        <dbReference type="ARBA" id="ARBA00022490"/>
    </source>
</evidence>
<keyword evidence="3" id="KW-0969">Cilium</keyword>
<dbReference type="EMBL" id="JAPFFF010000015">
    <property type="protein sequence ID" value="KAK8866551.1"/>
    <property type="molecule type" value="Genomic_DNA"/>
</dbReference>
<name>A0ABR2IQ28_9EUKA</name>
<evidence type="ECO:0000256" key="1">
    <source>
        <dbReference type="ARBA" id="ARBA00004430"/>
    </source>
</evidence>
<sequence>MQEQLSSLEHQTYKQYTFFKHVSEVLQTMTREQPADPLGSLEEMSTLLWKQRHVRPNPTPPSVPSEELDRCTSVMGLVEKLNSPSSSKVDAYFFESYHKFANAGITMSRDAQLMLRCSLNKLAEKEEIKLLRFWGIFSTPNGNLYVAEADIDLEHHGDDSFLPPVGPYDVPAEIGVGVNRFVYYVTKSPFDEWRRLPDCRPSDISLSRKITWQLTGDLEAAVHSFVPFEVTEEIYLRALISRITSATMLAPNGYIIEYQPEEEEEQNEPEQEGEEEEEKEPPPKQLRLVFDTEYEGCEVDSVEWVHVRPFILPQGRETYKKAPKKPKEPKPKKVRHESENGEEEEEEDHQEEEAAAEEEEEPEEPVELFGSIENDEGFGEEEPCWNTHVITMPVEGESVAIAESLRWPGAYNITDGKKAGSIYWGNGTKFVVNGFQPPAPPPMAKEYRRKMTEIIDPTVDEEKEVERLKNPPKEEEEEEDQNN</sequence>
<gene>
    <name evidence="7" type="ORF">M9Y10_009515</name>
</gene>
<comment type="subcellular location">
    <subcellularLocation>
        <location evidence="1">Cytoplasm</location>
        <location evidence="1">Cytoskeleton</location>
        <location evidence="1">Cilium axoneme</location>
    </subcellularLocation>
</comment>
<dbReference type="Proteomes" id="UP001470230">
    <property type="component" value="Unassembled WGS sequence"/>
</dbReference>
<evidence type="ECO:0000256" key="4">
    <source>
        <dbReference type="ARBA" id="ARBA00023212"/>
    </source>
</evidence>
<dbReference type="InterPro" id="IPR006802">
    <property type="entry name" value="Radial_spoke"/>
</dbReference>
<dbReference type="PANTHER" id="PTHR13159">
    <property type="entry name" value="RADIAL SPOKEHEAD-RELATED"/>
    <property type="match status" value="1"/>
</dbReference>
<organism evidence="7 8">
    <name type="scientific">Tritrichomonas musculus</name>
    <dbReference type="NCBI Taxonomy" id="1915356"/>
    <lineage>
        <taxon>Eukaryota</taxon>
        <taxon>Metamonada</taxon>
        <taxon>Parabasalia</taxon>
        <taxon>Tritrichomonadida</taxon>
        <taxon>Tritrichomonadidae</taxon>
        <taxon>Tritrichomonas</taxon>
    </lineage>
</organism>
<evidence type="ECO:0000256" key="3">
    <source>
        <dbReference type="ARBA" id="ARBA00023069"/>
    </source>
</evidence>
<protein>
    <recommendedName>
        <fullName evidence="9">Radial spokehead-like protein</fullName>
    </recommendedName>
</protein>
<feature type="compositionally biased region" description="Acidic residues" evidence="6">
    <location>
        <begin position="340"/>
        <end position="366"/>
    </location>
</feature>
<proteinExistence type="predicted"/>
<keyword evidence="4" id="KW-0206">Cytoskeleton</keyword>
<comment type="caution">
    <text evidence="7">The sequence shown here is derived from an EMBL/GenBank/DDBJ whole genome shotgun (WGS) entry which is preliminary data.</text>
</comment>